<dbReference type="InterPro" id="IPR009057">
    <property type="entry name" value="Homeodomain-like_sf"/>
</dbReference>
<reference evidence="6 7" key="1">
    <citation type="submission" date="2017-12" db="EMBL/GenBank/DDBJ databases">
        <title>Sequencing the genomes of 1000 Actinobacteria strains.</title>
        <authorList>
            <person name="Klenk H.-P."/>
        </authorList>
    </citation>
    <scope>NUCLEOTIDE SEQUENCE [LARGE SCALE GENOMIC DNA]</scope>
    <source>
        <strain evidence="6 7">DSM 45165</strain>
    </source>
</reference>
<dbReference type="EMBL" id="JACJHR010000099">
    <property type="protein sequence ID" value="MBB2505332.1"/>
    <property type="molecule type" value="Genomic_DNA"/>
</dbReference>
<dbReference type="PANTHER" id="PTHR46796:SF6">
    <property type="entry name" value="ARAC SUBFAMILY"/>
    <property type="match status" value="1"/>
</dbReference>
<evidence type="ECO:0000256" key="1">
    <source>
        <dbReference type="ARBA" id="ARBA00023015"/>
    </source>
</evidence>
<evidence type="ECO:0000313" key="7">
    <source>
        <dbReference type="Proteomes" id="UP000233750"/>
    </source>
</evidence>
<keyword evidence="1" id="KW-0805">Transcription regulation</keyword>
<dbReference type="Pfam" id="PF14525">
    <property type="entry name" value="AraC_binding_2"/>
    <property type="match status" value="1"/>
</dbReference>
<dbReference type="InterPro" id="IPR035418">
    <property type="entry name" value="AraC-bd_2"/>
</dbReference>
<dbReference type="PANTHER" id="PTHR46796">
    <property type="entry name" value="HTH-TYPE TRANSCRIPTIONAL ACTIVATOR RHAS-RELATED"/>
    <property type="match status" value="1"/>
</dbReference>
<feature type="domain" description="HTH araC/xylS-type" evidence="4">
    <location>
        <begin position="212"/>
        <end position="310"/>
    </location>
</feature>
<dbReference type="PROSITE" id="PS00041">
    <property type="entry name" value="HTH_ARAC_FAMILY_1"/>
    <property type="match status" value="1"/>
</dbReference>
<dbReference type="Pfam" id="PF12833">
    <property type="entry name" value="HTH_18"/>
    <property type="match status" value="1"/>
</dbReference>
<organism evidence="6 7">
    <name type="scientific">Amycolatopsis echigonensis</name>
    <dbReference type="NCBI Taxonomy" id="2576905"/>
    <lineage>
        <taxon>Bacteria</taxon>
        <taxon>Bacillati</taxon>
        <taxon>Actinomycetota</taxon>
        <taxon>Actinomycetes</taxon>
        <taxon>Pseudonocardiales</taxon>
        <taxon>Pseudonocardiaceae</taxon>
        <taxon>Amycolatopsis</taxon>
    </lineage>
</organism>
<evidence type="ECO:0000313" key="8">
    <source>
        <dbReference type="Proteomes" id="UP000550260"/>
    </source>
</evidence>
<sequence>MDRQARVELSTAAVPAAEAFAYWREMICETFVQLRAAPIAAGAFSGRIEHVPVGELELSTVAAGGQVVRRTPGLIARSGDEYLLASIQLCGRGRVEQDGRVAELGAGDMAFYDSTRPYTLNFADEFRQLVVQVPRRGLAVRDTRALTARTLGRGGPGQVVPAFFTALADAARTSPQTSVSLLPHALGLLSAAASFAASAEPGPDPARALVRERASAIIRRHLADPGLDVDLVAAACRVSRRTLNRIFAPEGGAAATIRRARLEQAKALLVEHPDRPIATVAVQCGFGSESGFHRAFRAEFGTTPGGARGQ</sequence>
<dbReference type="Proteomes" id="UP000550260">
    <property type="component" value="Unassembled WGS sequence"/>
</dbReference>
<reference evidence="5 8" key="2">
    <citation type="submission" date="2020-08" db="EMBL/GenBank/DDBJ databases">
        <title>Amycolatopsis echigonensis JCM 21831.</title>
        <authorList>
            <person name="Tedsree N."/>
            <person name="Kuncharoen N."/>
            <person name="Likhitwitayawuid K."/>
            <person name="Tanasupawat S."/>
        </authorList>
    </citation>
    <scope>NUCLEOTIDE SEQUENCE [LARGE SCALE GENOMIC DNA]</scope>
    <source>
        <strain evidence="5 8">JCM 21831</strain>
    </source>
</reference>
<dbReference type="PROSITE" id="PS01124">
    <property type="entry name" value="HTH_ARAC_FAMILY_2"/>
    <property type="match status" value="1"/>
</dbReference>
<dbReference type="SUPFAM" id="SSF46689">
    <property type="entry name" value="Homeodomain-like"/>
    <property type="match status" value="1"/>
</dbReference>
<keyword evidence="3" id="KW-0804">Transcription</keyword>
<evidence type="ECO:0000256" key="2">
    <source>
        <dbReference type="ARBA" id="ARBA00023125"/>
    </source>
</evidence>
<name>A0A2N3X029_9PSEU</name>
<protein>
    <submittedName>
        <fullName evidence="6">AraC-like DNA-binding protein</fullName>
    </submittedName>
    <submittedName>
        <fullName evidence="5">Helix-turn-helix domain-containing protein</fullName>
    </submittedName>
</protein>
<dbReference type="InterPro" id="IPR018060">
    <property type="entry name" value="HTH_AraC"/>
</dbReference>
<dbReference type="GO" id="GO:0003700">
    <property type="term" value="F:DNA-binding transcription factor activity"/>
    <property type="evidence" value="ECO:0007669"/>
    <property type="project" value="InterPro"/>
</dbReference>
<evidence type="ECO:0000313" key="6">
    <source>
        <dbReference type="EMBL" id="PKV99467.1"/>
    </source>
</evidence>
<dbReference type="GO" id="GO:0043565">
    <property type="term" value="F:sequence-specific DNA binding"/>
    <property type="evidence" value="ECO:0007669"/>
    <property type="project" value="InterPro"/>
</dbReference>
<dbReference type="Gene3D" id="1.10.10.60">
    <property type="entry name" value="Homeodomain-like"/>
    <property type="match status" value="1"/>
</dbReference>
<dbReference type="OrthoDB" id="9799345at2"/>
<evidence type="ECO:0000259" key="4">
    <source>
        <dbReference type="PROSITE" id="PS01124"/>
    </source>
</evidence>
<dbReference type="InterPro" id="IPR018062">
    <property type="entry name" value="HTH_AraC-typ_CS"/>
</dbReference>
<dbReference type="AlphaFoldDB" id="A0A2N3X029"/>
<dbReference type="Proteomes" id="UP000233750">
    <property type="component" value="Unassembled WGS sequence"/>
</dbReference>
<accession>A0A8E1W810</accession>
<dbReference type="EMBL" id="PJMY01000002">
    <property type="protein sequence ID" value="PKV99467.1"/>
    <property type="molecule type" value="Genomic_DNA"/>
</dbReference>
<evidence type="ECO:0000256" key="3">
    <source>
        <dbReference type="ARBA" id="ARBA00023163"/>
    </source>
</evidence>
<keyword evidence="7" id="KW-1185">Reference proteome</keyword>
<dbReference type="InterPro" id="IPR050204">
    <property type="entry name" value="AraC_XylS_family_regulators"/>
</dbReference>
<accession>A0A2N3X029</accession>
<proteinExistence type="predicted"/>
<evidence type="ECO:0000313" key="5">
    <source>
        <dbReference type="EMBL" id="MBB2505332.1"/>
    </source>
</evidence>
<dbReference type="SMART" id="SM00342">
    <property type="entry name" value="HTH_ARAC"/>
    <property type="match status" value="1"/>
</dbReference>
<comment type="caution">
    <text evidence="6">The sequence shown here is derived from an EMBL/GenBank/DDBJ whole genome shotgun (WGS) entry which is preliminary data.</text>
</comment>
<dbReference type="RefSeq" id="WP_158242435.1">
    <property type="nucleotide sequence ID" value="NZ_JACJHR010000099.1"/>
</dbReference>
<keyword evidence="2" id="KW-0238">DNA-binding</keyword>
<gene>
    <name evidence="6" type="ORF">ATK30_0440</name>
    <name evidence="5" type="ORF">H5411_40205</name>
</gene>